<organism evidence="8 9">
    <name type="scientific">Glonium stellatum</name>
    <dbReference type="NCBI Taxonomy" id="574774"/>
    <lineage>
        <taxon>Eukaryota</taxon>
        <taxon>Fungi</taxon>
        <taxon>Dikarya</taxon>
        <taxon>Ascomycota</taxon>
        <taxon>Pezizomycotina</taxon>
        <taxon>Dothideomycetes</taxon>
        <taxon>Pleosporomycetidae</taxon>
        <taxon>Gloniales</taxon>
        <taxon>Gloniaceae</taxon>
        <taxon>Glonium</taxon>
    </lineage>
</organism>
<evidence type="ECO:0000256" key="3">
    <source>
        <dbReference type="ARBA" id="ARBA00022664"/>
    </source>
</evidence>
<dbReference type="InterPro" id="IPR047313">
    <property type="entry name" value="SMN_C"/>
</dbReference>
<feature type="domain" description="Survival Motor Neuron Gemin2-binding" evidence="7">
    <location>
        <begin position="9"/>
        <end position="33"/>
    </location>
</feature>
<reference evidence="8 9" key="1">
    <citation type="journal article" date="2016" name="Nat. Commun.">
        <title>Ectomycorrhizal ecology is imprinted in the genome of the dominant symbiotic fungus Cenococcum geophilum.</title>
        <authorList>
            <consortium name="DOE Joint Genome Institute"/>
            <person name="Peter M."/>
            <person name="Kohler A."/>
            <person name="Ohm R.A."/>
            <person name="Kuo A."/>
            <person name="Krutzmann J."/>
            <person name="Morin E."/>
            <person name="Arend M."/>
            <person name="Barry K.W."/>
            <person name="Binder M."/>
            <person name="Choi C."/>
            <person name="Clum A."/>
            <person name="Copeland A."/>
            <person name="Grisel N."/>
            <person name="Haridas S."/>
            <person name="Kipfer T."/>
            <person name="LaButti K."/>
            <person name="Lindquist E."/>
            <person name="Lipzen A."/>
            <person name="Maire R."/>
            <person name="Meier B."/>
            <person name="Mihaltcheva S."/>
            <person name="Molinier V."/>
            <person name="Murat C."/>
            <person name="Poggeler S."/>
            <person name="Quandt C.A."/>
            <person name="Sperisen C."/>
            <person name="Tritt A."/>
            <person name="Tisserant E."/>
            <person name="Crous P.W."/>
            <person name="Henrissat B."/>
            <person name="Nehls U."/>
            <person name="Egli S."/>
            <person name="Spatafora J.W."/>
            <person name="Grigoriev I.V."/>
            <person name="Martin F.M."/>
        </authorList>
    </citation>
    <scope>NUCLEOTIDE SEQUENCE [LARGE SCALE GENOMIC DNA]</scope>
    <source>
        <strain evidence="8 9">CBS 207.34</strain>
    </source>
</reference>
<keyword evidence="9" id="KW-1185">Reference proteome</keyword>
<name>A0A8E2EVF3_9PEZI</name>
<accession>A0A8E2EVF3</accession>
<comment type="similarity">
    <text evidence="2">Belongs to the SMN family.</text>
</comment>
<dbReference type="PANTHER" id="PTHR39267">
    <property type="entry name" value="SURVIVAL MOTOR NEURON-LIKE PROTEIN 1"/>
    <property type="match status" value="1"/>
</dbReference>
<evidence type="ECO:0000256" key="6">
    <source>
        <dbReference type="SAM" id="MobiDB-lite"/>
    </source>
</evidence>
<dbReference type="InterPro" id="IPR040424">
    <property type="entry name" value="Smn1"/>
</dbReference>
<evidence type="ECO:0000256" key="4">
    <source>
        <dbReference type="ARBA" id="ARBA00023187"/>
    </source>
</evidence>
<dbReference type="PANTHER" id="PTHR39267:SF1">
    <property type="entry name" value="SURVIVAL MOTOR NEURON PROTEIN"/>
    <property type="match status" value="1"/>
</dbReference>
<comment type="subcellular location">
    <subcellularLocation>
        <location evidence="1">Nucleus</location>
    </subcellularLocation>
</comment>
<dbReference type="GO" id="GO:0006397">
    <property type="term" value="P:mRNA processing"/>
    <property type="evidence" value="ECO:0007669"/>
    <property type="project" value="UniProtKB-KW"/>
</dbReference>
<dbReference type="GO" id="GO:0005634">
    <property type="term" value="C:nucleus"/>
    <property type="evidence" value="ECO:0007669"/>
    <property type="project" value="UniProtKB-SubCell"/>
</dbReference>
<sequence>MSLGVDLGDRDAWDDSALIQSWEEALAEYKKYHSIHAKGQRIEDVLNEEELRELKEELGHIPKQNGDNDIEARPRPQDAEAGDVETGEGEALAEASGQRASDAQQTASRRQEPHGSAEAAAHPHSVAPGGSMPQLLLGSVQDENLKNLMMSWYYAGYYTGLYEGQQRASSGAQERS</sequence>
<keyword evidence="4" id="KW-0508">mRNA splicing</keyword>
<evidence type="ECO:0000256" key="1">
    <source>
        <dbReference type="ARBA" id="ARBA00004123"/>
    </source>
</evidence>
<keyword evidence="3" id="KW-0507">mRNA processing</keyword>
<dbReference type="GO" id="GO:0008380">
    <property type="term" value="P:RNA splicing"/>
    <property type="evidence" value="ECO:0007669"/>
    <property type="project" value="UniProtKB-KW"/>
</dbReference>
<dbReference type="OrthoDB" id="197400at2759"/>
<dbReference type="Pfam" id="PF20636">
    <property type="entry name" value="SMN_G2-BD"/>
    <property type="match status" value="1"/>
</dbReference>
<keyword evidence="5" id="KW-0539">Nucleus</keyword>
<feature type="compositionally biased region" description="Polar residues" evidence="6">
    <location>
        <begin position="98"/>
        <end position="108"/>
    </location>
</feature>
<dbReference type="AlphaFoldDB" id="A0A8E2EVF3"/>
<dbReference type="Proteomes" id="UP000250140">
    <property type="component" value="Unassembled WGS sequence"/>
</dbReference>
<dbReference type="CDD" id="cd22852">
    <property type="entry name" value="SMN_C"/>
    <property type="match status" value="1"/>
</dbReference>
<evidence type="ECO:0000313" key="8">
    <source>
        <dbReference type="EMBL" id="OCL05662.1"/>
    </source>
</evidence>
<evidence type="ECO:0000256" key="5">
    <source>
        <dbReference type="ARBA" id="ARBA00023242"/>
    </source>
</evidence>
<dbReference type="InterPro" id="IPR049481">
    <property type="entry name" value="SMN_G2-BD"/>
</dbReference>
<proteinExistence type="inferred from homology"/>
<dbReference type="EMBL" id="KV750244">
    <property type="protein sequence ID" value="OCL05662.1"/>
    <property type="molecule type" value="Genomic_DNA"/>
</dbReference>
<evidence type="ECO:0000313" key="9">
    <source>
        <dbReference type="Proteomes" id="UP000250140"/>
    </source>
</evidence>
<protein>
    <recommendedName>
        <fullName evidence="7">Survival Motor Neuron Gemin2-binding domain-containing protein</fullName>
    </recommendedName>
</protein>
<feature type="region of interest" description="Disordered" evidence="6">
    <location>
        <begin position="56"/>
        <end position="135"/>
    </location>
</feature>
<evidence type="ECO:0000259" key="7">
    <source>
        <dbReference type="Pfam" id="PF20636"/>
    </source>
</evidence>
<evidence type="ECO:0000256" key="2">
    <source>
        <dbReference type="ARBA" id="ARBA00005371"/>
    </source>
</evidence>
<gene>
    <name evidence="8" type="ORF">AOQ84DRAFT_298466</name>
</gene>
<dbReference type="CDD" id="cd22851">
    <property type="entry name" value="SMN_N"/>
    <property type="match status" value="1"/>
</dbReference>